<dbReference type="SMART" id="SM00612">
    <property type="entry name" value="Kelch"/>
    <property type="match status" value="3"/>
</dbReference>
<dbReference type="InterPro" id="IPR013783">
    <property type="entry name" value="Ig-like_fold"/>
</dbReference>
<accession>A0A7W8GE13</accession>
<dbReference type="Gene3D" id="2.60.120.1060">
    <property type="entry name" value="NPCBM/NEW2 domain"/>
    <property type="match status" value="1"/>
</dbReference>
<dbReference type="InterPro" id="IPR015915">
    <property type="entry name" value="Kelch-typ_b-propeller"/>
</dbReference>
<dbReference type="Pfam" id="PF24681">
    <property type="entry name" value="Kelch_KLHDC2_KLHL20_DRC7"/>
    <property type="match status" value="1"/>
</dbReference>
<dbReference type="Proteomes" id="UP000525389">
    <property type="component" value="Unassembled WGS sequence"/>
</dbReference>
<feature type="non-terminal residue" evidence="2">
    <location>
        <position position="1"/>
    </location>
</feature>
<dbReference type="EMBL" id="JACHFN010000004">
    <property type="protein sequence ID" value="MBB5233859.1"/>
    <property type="molecule type" value="Genomic_DNA"/>
</dbReference>
<dbReference type="Pfam" id="PF08305">
    <property type="entry name" value="NPCBM"/>
    <property type="match status" value="1"/>
</dbReference>
<dbReference type="InterPro" id="IPR036116">
    <property type="entry name" value="FN3_sf"/>
</dbReference>
<organism evidence="2 3">
    <name type="scientific">Deinococcus budaensis</name>
    <dbReference type="NCBI Taxonomy" id="1665626"/>
    <lineage>
        <taxon>Bacteria</taxon>
        <taxon>Thermotogati</taxon>
        <taxon>Deinococcota</taxon>
        <taxon>Deinococci</taxon>
        <taxon>Deinococcales</taxon>
        <taxon>Deinococcaceae</taxon>
        <taxon>Deinococcus</taxon>
    </lineage>
</organism>
<dbReference type="RefSeq" id="WP_184026967.1">
    <property type="nucleotide sequence ID" value="NZ_JACHFN010000004.1"/>
</dbReference>
<gene>
    <name evidence="2" type="ORF">HNQ09_001297</name>
</gene>
<sequence>TDGPLALSVDVSGVNELRLVVTDAGDGLNYDHADWAGARVTCSGSGDTTPPPAPAGLTASATGVGITLGWGAAAAPDLAGYRLERAPTPQGPFLAVTPQLLTVTTFEDTFAPEGVTSHYRVVAVDTSGNASAAATGSAARPPAPAANSLTYAPVASQPYGVSEAQGRTVNGKVYTFGGFDSLKGCCTPTDRAYVYEPAANTWTPLPPMPDRGATHAGMTTDGVNIYYAGGYVANAAWTGQVFGTRAAWRFEIASRRYVRLPDLPVERAGGQLEYLNGKLHYFGGTNLARTQDVGDHYVLDLAAGAPSWTAAAPLPNPRHHMGSAVLGGRIYAVGGQHGHDGSLVTQASVHAYDPATNTWTARRDLPSARGHISSSTFVLGGRLVVAGGEQAHGQPIAAVNAYDPATDTWAALTPLPAARASGVAGPLGNGFVYVTGNSSRSGWRAVPVLP</sequence>
<dbReference type="SUPFAM" id="SSF49265">
    <property type="entry name" value="Fibronectin type III"/>
    <property type="match status" value="1"/>
</dbReference>
<keyword evidence="3" id="KW-1185">Reference proteome</keyword>
<dbReference type="SUPFAM" id="SSF50965">
    <property type="entry name" value="Galactose oxidase, central domain"/>
    <property type="match status" value="1"/>
</dbReference>
<comment type="caution">
    <text evidence="2">The sequence shown here is derived from an EMBL/GenBank/DDBJ whole genome shotgun (WGS) entry which is preliminary data.</text>
</comment>
<feature type="domain" description="Glycosyl hydrolase family 98 putative carbohydrate-binding module" evidence="1">
    <location>
        <begin position="4"/>
        <end position="41"/>
    </location>
</feature>
<evidence type="ECO:0000259" key="1">
    <source>
        <dbReference type="Pfam" id="PF08305"/>
    </source>
</evidence>
<dbReference type="SUPFAM" id="SSF49785">
    <property type="entry name" value="Galactose-binding domain-like"/>
    <property type="match status" value="1"/>
</dbReference>
<dbReference type="Gene3D" id="2.60.40.10">
    <property type="entry name" value="Immunoglobulins"/>
    <property type="match status" value="1"/>
</dbReference>
<name>A0A7W8GE13_9DEIO</name>
<dbReference type="Gene3D" id="2.120.10.80">
    <property type="entry name" value="Kelch-type beta propeller"/>
    <property type="match status" value="2"/>
</dbReference>
<protein>
    <submittedName>
        <fullName evidence="2">N-acetylneuraminic acid mutarotase</fullName>
    </submittedName>
</protein>
<proteinExistence type="predicted"/>
<dbReference type="PANTHER" id="PTHR46773:SF5">
    <property type="entry name" value="OS04G0487100 PROTEIN"/>
    <property type="match status" value="1"/>
</dbReference>
<dbReference type="PANTHER" id="PTHR46773">
    <property type="match status" value="1"/>
</dbReference>
<dbReference type="InterPro" id="IPR013222">
    <property type="entry name" value="Glyco_hyd_98_carb-bd"/>
</dbReference>
<dbReference type="InterPro" id="IPR011043">
    <property type="entry name" value="Gal_Oxase/kelch_b-propeller"/>
</dbReference>
<reference evidence="2 3" key="1">
    <citation type="submission" date="2020-08" db="EMBL/GenBank/DDBJ databases">
        <title>Genomic Encyclopedia of Type Strains, Phase IV (KMG-IV): sequencing the most valuable type-strain genomes for metagenomic binning, comparative biology and taxonomic classification.</title>
        <authorList>
            <person name="Goeker M."/>
        </authorList>
    </citation>
    <scope>NUCLEOTIDE SEQUENCE [LARGE SCALE GENOMIC DNA]</scope>
    <source>
        <strain evidence="2 3">DSM 101791</strain>
    </source>
</reference>
<dbReference type="InterPro" id="IPR038637">
    <property type="entry name" value="NPCBM_sf"/>
</dbReference>
<evidence type="ECO:0000313" key="3">
    <source>
        <dbReference type="Proteomes" id="UP000525389"/>
    </source>
</evidence>
<dbReference type="InterPro" id="IPR006652">
    <property type="entry name" value="Kelch_1"/>
</dbReference>
<dbReference type="InterPro" id="IPR053256">
    <property type="entry name" value="Kelch_repeat-containing"/>
</dbReference>
<dbReference type="InterPro" id="IPR008979">
    <property type="entry name" value="Galactose-bd-like_sf"/>
</dbReference>
<dbReference type="Pfam" id="PF01344">
    <property type="entry name" value="Kelch_1"/>
    <property type="match status" value="1"/>
</dbReference>
<dbReference type="AlphaFoldDB" id="A0A7W8GE13"/>
<evidence type="ECO:0000313" key="2">
    <source>
        <dbReference type="EMBL" id="MBB5233859.1"/>
    </source>
</evidence>